<dbReference type="Proteomes" id="UP001061302">
    <property type="component" value="Chromosome"/>
</dbReference>
<evidence type="ECO:0000313" key="4">
    <source>
        <dbReference type="Proteomes" id="UP001061302"/>
    </source>
</evidence>
<feature type="chain" id="PRO_5045897271" evidence="1">
    <location>
        <begin position="23"/>
        <end position="224"/>
    </location>
</feature>
<sequence>MSAIRYLAGMLVLLGTLQTAHANLLHTNLIHNGDAERGLAGWRTDGAIETVSYAAGGGFPTMQDPGPLQRGDSFFAGGVGAAAHATQTRSLAGLGKLIDAGALTFSLGAYLGGYASQNDHARFTVRFLDVHRQSLGEFSLTGPSAMERGDRTGLWAVEGNGWVPVGARNAEFTLDLLRTAGSYNDGYADNLTFSLAPIPEPHSYALIGLGMIGLLFARRRRFPR</sequence>
<feature type="domain" description="Ice-binding protein C-terminal" evidence="2">
    <location>
        <begin position="197"/>
        <end position="220"/>
    </location>
</feature>
<organism evidence="3 4">
    <name type="scientific">Chitiniphilus purpureus</name>
    <dbReference type="NCBI Taxonomy" id="2981137"/>
    <lineage>
        <taxon>Bacteria</taxon>
        <taxon>Pseudomonadati</taxon>
        <taxon>Pseudomonadota</taxon>
        <taxon>Betaproteobacteria</taxon>
        <taxon>Neisseriales</taxon>
        <taxon>Chitinibacteraceae</taxon>
        <taxon>Chitiniphilus</taxon>
    </lineage>
</organism>
<dbReference type="EMBL" id="CP106753">
    <property type="protein sequence ID" value="UXY15747.1"/>
    <property type="molecule type" value="Genomic_DNA"/>
</dbReference>
<evidence type="ECO:0000313" key="3">
    <source>
        <dbReference type="EMBL" id="UXY15747.1"/>
    </source>
</evidence>
<feature type="signal peptide" evidence="1">
    <location>
        <begin position="1"/>
        <end position="22"/>
    </location>
</feature>
<name>A0ABY6DN10_9NEIS</name>
<protein>
    <submittedName>
        <fullName evidence="3">PEP-CTERM sorting domain-containing protein</fullName>
    </submittedName>
</protein>
<evidence type="ECO:0000256" key="1">
    <source>
        <dbReference type="SAM" id="SignalP"/>
    </source>
</evidence>
<accession>A0ABY6DN10</accession>
<dbReference type="InterPro" id="IPR013424">
    <property type="entry name" value="Ice-binding_C"/>
</dbReference>
<dbReference type="NCBIfam" id="TIGR02595">
    <property type="entry name" value="PEP_CTERM"/>
    <property type="match status" value="1"/>
</dbReference>
<reference evidence="3" key="1">
    <citation type="submission" date="2022-10" db="EMBL/GenBank/DDBJ databases">
        <title>Chitiniphilus purpureus sp. nov., a novel chitin-degrading bacterium isolated from crawfish pond sediment.</title>
        <authorList>
            <person name="Li K."/>
        </authorList>
    </citation>
    <scope>NUCLEOTIDE SEQUENCE</scope>
    <source>
        <strain evidence="3">CD1</strain>
    </source>
</reference>
<dbReference type="Pfam" id="PF07589">
    <property type="entry name" value="PEP-CTERM"/>
    <property type="match status" value="1"/>
</dbReference>
<gene>
    <name evidence="3" type="ORF">N8I74_01655</name>
</gene>
<keyword evidence="4" id="KW-1185">Reference proteome</keyword>
<evidence type="ECO:0000259" key="2">
    <source>
        <dbReference type="Pfam" id="PF07589"/>
    </source>
</evidence>
<proteinExistence type="predicted"/>
<dbReference type="RefSeq" id="WP_263125182.1">
    <property type="nucleotide sequence ID" value="NZ_CP106753.1"/>
</dbReference>
<keyword evidence="1" id="KW-0732">Signal</keyword>